<gene>
    <name evidence="2" type="ORF">MTAB308_2654</name>
</gene>
<evidence type="ECO:0000313" key="2">
    <source>
        <dbReference type="EMBL" id="SPM29163.1"/>
    </source>
</evidence>
<feature type="signal peptide" evidence="1">
    <location>
        <begin position="1"/>
        <end position="27"/>
    </location>
</feature>
<sequence length="176" mass="17647">MVSRLTTALCRASVAAALVGGFALAGAATSAADPNTGSASDVNTLAGSLSKGYGLNNCKSQPLTEKGEIAELQCGESPDSSGPAAAQYGLFASGADAAATFANAVKDGTMTACGSDIAQSPGSWSQNGQTGGKLACETHQNLAAVTWTTDSKNLVGQIIGRNGDVNALYQWWRANG</sequence>
<keyword evidence="3" id="KW-1185">Reference proteome</keyword>
<proteinExistence type="predicted"/>
<protein>
    <recommendedName>
        <fullName evidence="4">Serine/threonine protein kinase</fullName>
    </recommendedName>
</protein>
<dbReference type="AlphaFoldDB" id="A0A2U3NCF2"/>
<feature type="chain" id="PRO_5039158563" description="Serine/threonine protein kinase" evidence="1">
    <location>
        <begin position="28"/>
        <end position="176"/>
    </location>
</feature>
<name>A0A2U3NCF2_9MYCO</name>
<evidence type="ECO:0008006" key="4">
    <source>
        <dbReference type="Google" id="ProtNLM"/>
    </source>
</evidence>
<evidence type="ECO:0000256" key="1">
    <source>
        <dbReference type="SAM" id="SignalP"/>
    </source>
</evidence>
<organism evidence="2 3">
    <name type="scientific">Mycobacterium terramassiliense</name>
    <dbReference type="NCBI Taxonomy" id="1841859"/>
    <lineage>
        <taxon>Bacteria</taxon>
        <taxon>Bacillati</taxon>
        <taxon>Actinomycetota</taxon>
        <taxon>Actinomycetes</taxon>
        <taxon>Mycobacteriales</taxon>
        <taxon>Mycobacteriaceae</taxon>
        <taxon>Mycobacterium</taxon>
    </lineage>
</organism>
<accession>A0A2U3NCF2</accession>
<dbReference type="Proteomes" id="UP000241595">
    <property type="component" value="Unassembled WGS sequence"/>
</dbReference>
<dbReference type="STRING" id="1841859.GCA_900157385_02650"/>
<evidence type="ECO:0000313" key="3">
    <source>
        <dbReference type="Proteomes" id="UP000241595"/>
    </source>
</evidence>
<dbReference type="EMBL" id="FTRV01000011">
    <property type="protein sequence ID" value="SPM29163.1"/>
    <property type="molecule type" value="Genomic_DNA"/>
</dbReference>
<keyword evidence="1" id="KW-0732">Signal</keyword>
<reference evidence="2 3" key="1">
    <citation type="submission" date="2017-01" db="EMBL/GenBank/DDBJ databases">
        <authorList>
            <consortium name="Urmite Genomes"/>
        </authorList>
    </citation>
    <scope>NUCLEOTIDE SEQUENCE [LARGE SCALE GENOMIC DNA]</scope>
    <source>
        <strain evidence="2 3">AB308</strain>
    </source>
</reference>